<proteinExistence type="predicted"/>
<protein>
    <submittedName>
        <fullName evidence="2">Uncharacterized protein</fullName>
    </submittedName>
</protein>
<reference evidence="2 3" key="1">
    <citation type="submission" date="2016-10" db="EMBL/GenBank/DDBJ databases">
        <authorList>
            <person name="de Groot N.N."/>
        </authorList>
    </citation>
    <scope>NUCLEOTIDE SEQUENCE [LARGE SCALE GENOMIC DNA]</scope>
    <source>
        <strain evidence="2 3">LMG 25475</strain>
    </source>
</reference>
<dbReference type="STRING" id="640205.SAMN05216381_0776"/>
<sequence length="102" mass="11052">MNDGSNLILFFVTQLVLPLGLAYAYCRRKSIPTQSWRAGAVFLVTLSAAMLLFTGLLGLPTHVKNVGFMTNRPMGLTCGAIGIVAGLVMGWVARHFEGKPER</sequence>
<keyword evidence="1" id="KW-1133">Transmembrane helix</keyword>
<evidence type="ECO:0000313" key="3">
    <source>
        <dbReference type="Proteomes" id="UP000243378"/>
    </source>
</evidence>
<dbReference type="OrthoDB" id="6899991at2"/>
<name>A0A1G7HT67_9GAMM</name>
<evidence type="ECO:0000256" key="1">
    <source>
        <dbReference type="SAM" id="Phobius"/>
    </source>
</evidence>
<dbReference type="RefSeq" id="WP_092364826.1">
    <property type="nucleotide sequence ID" value="NZ_FNBM01000001.1"/>
</dbReference>
<dbReference type="Proteomes" id="UP000243378">
    <property type="component" value="Unassembled WGS sequence"/>
</dbReference>
<feature type="transmembrane region" description="Helical" evidence="1">
    <location>
        <begin position="74"/>
        <end position="93"/>
    </location>
</feature>
<keyword evidence="1" id="KW-0472">Membrane</keyword>
<dbReference type="AlphaFoldDB" id="A0A1G7HT67"/>
<keyword evidence="1" id="KW-0812">Transmembrane</keyword>
<feature type="transmembrane region" description="Helical" evidence="1">
    <location>
        <begin position="6"/>
        <end position="26"/>
    </location>
</feature>
<dbReference type="EMBL" id="FNBM01000001">
    <property type="protein sequence ID" value="SDF03677.1"/>
    <property type="molecule type" value="Genomic_DNA"/>
</dbReference>
<feature type="transmembrane region" description="Helical" evidence="1">
    <location>
        <begin position="38"/>
        <end position="59"/>
    </location>
</feature>
<accession>A0A1G7HT67</accession>
<organism evidence="2 3">
    <name type="scientific">Phytopseudomonas seleniipraecipitans</name>
    <dbReference type="NCBI Taxonomy" id="640205"/>
    <lineage>
        <taxon>Bacteria</taxon>
        <taxon>Pseudomonadati</taxon>
        <taxon>Pseudomonadota</taxon>
        <taxon>Gammaproteobacteria</taxon>
        <taxon>Pseudomonadales</taxon>
        <taxon>Pseudomonadaceae</taxon>
        <taxon>Phytopseudomonas</taxon>
    </lineage>
</organism>
<evidence type="ECO:0000313" key="2">
    <source>
        <dbReference type="EMBL" id="SDF03677.1"/>
    </source>
</evidence>
<gene>
    <name evidence="2" type="ORF">SAMN05216381_0776</name>
</gene>